<dbReference type="PROSITE" id="PS00409">
    <property type="entry name" value="PROKAR_NTER_METHYL"/>
    <property type="match status" value="1"/>
</dbReference>
<feature type="domain" description="DUF1559" evidence="1">
    <location>
        <begin position="32"/>
        <end position="292"/>
    </location>
</feature>
<dbReference type="Pfam" id="PF07963">
    <property type="entry name" value="N_methyl"/>
    <property type="match status" value="1"/>
</dbReference>
<dbReference type="RefSeq" id="WP_068847495.1">
    <property type="nucleotide sequence ID" value="NZ_LYDR01000063.1"/>
</dbReference>
<dbReference type="NCBIfam" id="TIGR04294">
    <property type="entry name" value="pre_pil_HX9DG"/>
    <property type="match status" value="1"/>
</dbReference>
<dbReference type="Pfam" id="PF07596">
    <property type="entry name" value="SBP_bac_10"/>
    <property type="match status" value="1"/>
</dbReference>
<dbReference type="PANTHER" id="PTHR30093:SF2">
    <property type="entry name" value="TYPE II SECRETION SYSTEM PROTEIN H"/>
    <property type="match status" value="1"/>
</dbReference>
<dbReference type="STRING" id="1841610.A6X21_20510"/>
<evidence type="ECO:0000313" key="3">
    <source>
        <dbReference type="Proteomes" id="UP000094828"/>
    </source>
</evidence>
<dbReference type="EMBL" id="LYDR01000063">
    <property type="protein sequence ID" value="ODA32869.1"/>
    <property type="molecule type" value="Genomic_DNA"/>
</dbReference>
<dbReference type="InterPro" id="IPR012902">
    <property type="entry name" value="N_methyl_site"/>
</dbReference>
<dbReference type="OrthoDB" id="255848at2"/>
<dbReference type="Gene3D" id="3.30.700.10">
    <property type="entry name" value="Glycoprotein, Type 4 Pilin"/>
    <property type="match status" value="1"/>
</dbReference>
<evidence type="ECO:0000313" key="2">
    <source>
        <dbReference type="EMBL" id="ODA32869.1"/>
    </source>
</evidence>
<dbReference type="PANTHER" id="PTHR30093">
    <property type="entry name" value="GENERAL SECRETION PATHWAY PROTEIN G"/>
    <property type="match status" value="1"/>
</dbReference>
<name>A0A1C3EI29_9PLAN</name>
<dbReference type="InterPro" id="IPR011453">
    <property type="entry name" value="DUF1559"/>
</dbReference>
<protein>
    <submittedName>
        <fullName evidence="2">Prepilin-type N-terminal cleavage/methylation domain-containing protein</fullName>
    </submittedName>
</protein>
<keyword evidence="3" id="KW-1185">Reference proteome</keyword>
<dbReference type="AlphaFoldDB" id="A0A1C3EI29"/>
<dbReference type="NCBIfam" id="TIGR02532">
    <property type="entry name" value="IV_pilin_GFxxxE"/>
    <property type="match status" value="1"/>
</dbReference>
<organism evidence="2 3">
    <name type="scientific">Planctopirus hydrillae</name>
    <dbReference type="NCBI Taxonomy" id="1841610"/>
    <lineage>
        <taxon>Bacteria</taxon>
        <taxon>Pseudomonadati</taxon>
        <taxon>Planctomycetota</taxon>
        <taxon>Planctomycetia</taxon>
        <taxon>Planctomycetales</taxon>
        <taxon>Planctomycetaceae</taxon>
        <taxon>Planctopirus</taxon>
    </lineage>
</organism>
<accession>A0A1C3EI29</accession>
<dbReference type="Proteomes" id="UP000094828">
    <property type="component" value="Unassembled WGS sequence"/>
</dbReference>
<dbReference type="SUPFAM" id="SSF54523">
    <property type="entry name" value="Pili subunits"/>
    <property type="match status" value="1"/>
</dbReference>
<dbReference type="InterPro" id="IPR027558">
    <property type="entry name" value="Pre_pil_HX9DG_C"/>
</dbReference>
<comment type="caution">
    <text evidence="2">The sequence shown here is derived from an EMBL/GenBank/DDBJ whole genome shotgun (WGS) entry which is preliminary data.</text>
</comment>
<evidence type="ECO:0000259" key="1">
    <source>
        <dbReference type="Pfam" id="PF07596"/>
    </source>
</evidence>
<proteinExistence type="predicted"/>
<reference evidence="2 3" key="1">
    <citation type="submission" date="2016-05" db="EMBL/GenBank/DDBJ databases">
        <title>Genomic and physiological characterization of Planctopirus sp. isolated from fresh water lake.</title>
        <authorList>
            <person name="Subhash Y."/>
            <person name="Ramana C."/>
        </authorList>
    </citation>
    <scope>NUCLEOTIDE SEQUENCE [LARGE SCALE GENOMIC DNA]</scope>
    <source>
        <strain evidence="2 3">JC280</strain>
    </source>
</reference>
<gene>
    <name evidence="2" type="ORF">A6X21_20510</name>
</gene>
<dbReference type="InterPro" id="IPR045584">
    <property type="entry name" value="Pilin-like"/>
</dbReference>
<sequence>MIFKKQGFTLIELLVVIAIIAVLIALLLPAVQQAREAARRTQCRNNLKQIGLALHNYHDLHGTFPPGNVFSSRQPDAGYRINLTTANRATGYSWAALILPQIDQSTLYNQLDIGNRELVELLLNASTRNQVQAVVPGYRCPSDTAPQLNDQRGFTNAAYGDIAAATASYVGVHGTRWVHADDWVLNQTDPFGTFWPGSKVRLTDYTDGSSNTFIVGERNWDNLSAIWIGVRNYTGNGDVGLRQTQGLANWKLNLPNAPGQTTAGRGFHSAHSGGAHFLFGDGRVQFVSDAIHFDNTPEVVGNPRTLRGTYQRLAIRNDGSALGEY</sequence>